<dbReference type="SUPFAM" id="SSF52151">
    <property type="entry name" value="FabD/lysophospholipase-like"/>
    <property type="match status" value="1"/>
</dbReference>
<proteinExistence type="inferred from homology"/>
<evidence type="ECO:0000259" key="4">
    <source>
        <dbReference type="PROSITE" id="PS51635"/>
    </source>
</evidence>
<evidence type="ECO:0000256" key="3">
    <source>
        <dbReference type="RuleBase" id="RU361262"/>
    </source>
</evidence>
<dbReference type="InterPro" id="IPR033562">
    <property type="entry name" value="PLPL"/>
</dbReference>
<dbReference type="AlphaFoldDB" id="A0A0D2MIM7"/>
<dbReference type="GO" id="GO:0005737">
    <property type="term" value="C:cytoplasm"/>
    <property type="evidence" value="ECO:0007669"/>
    <property type="project" value="TreeGrafter"/>
</dbReference>
<dbReference type="InterPro" id="IPR016035">
    <property type="entry name" value="Acyl_Trfase/lysoPLipase"/>
</dbReference>
<keyword evidence="1 2" id="KW-0443">Lipid metabolism</keyword>
<dbReference type="GO" id="GO:0005811">
    <property type="term" value="C:lipid droplet"/>
    <property type="evidence" value="ECO:0007669"/>
    <property type="project" value="TreeGrafter"/>
</dbReference>
<dbReference type="GO" id="GO:0016020">
    <property type="term" value="C:membrane"/>
    <property type="evidence" value="ECO:0007669"/>
    <property type="project" value="TreeGrafter"/>
</dbReference>
<evidence type="ECO:0000256" key="2">
    <source>
        <dbReference type="PROSITE-ProRule" id="PRU01161"/>
    </source>
</evidence>
<evidence type="ECO:0000313" key="5">
    <source>
        <dbReference type="EMBL" id="KIY94860.1"/>
    </source>
</evidence>
<dbReference type="Proteomes" id="UP000054498">
    <property type="component" value="Unassembled WGS sequence"/>
</dbReference>
<name>A0A0D2MIM7_9CHLO</name>
<comment type="domain">
    <text evidence="3">The nitrogen atoms of the two glycine residues in the GGXR motif define the oxyanion hole, and stabilize the oxyanion that forms during the nucleophilic attack by the catalytic serine during substrate cleavage.</text>
</comment>
<dbReference type="KEGG" id="mng:MNEG_13101"/>
<comment type="similarity">
    <text evidence="3">Belongs to the patatin family.</text>
</comment>
<dbReference type="EC" id="3.1.1.-" evidence="3"/>
<evidence type="ECO:0000313" key="6">
    <source>
        <dbReference type="Proteomes" id="UP000054498"/>
    </source>
</evidence>
<dbReference type="OrthoDB" id="197155at2759"/>
<comment type="function">
    <text evidence="3">Lipolytic acyl hydrolase (LAH).</text>
</comment>
<dbReference type="GeneID" id="25730530"/>
<protein>
    <recommendedName>
        <fullName evidence="3">Patatin</fullName>
        <ecNumber evidence="3">3.1.1.-</ecNumber>
    </recommendedName>
</protein>
<dbReference type="InterPro" id="IPR002641">
    <property type="entry name" value="PNPLA_dom"/>
</dbReference>
<dbReference type="EMBL" id="KK103842">
    <property type="protein sequence ID" value="KIY94860.1"/>
    <property type="molecule type" value="Genomic_DNA"/>
</dbReference>
<feature type="short sequence motif" description="GXSXG" evidence="2">
    <location>
        <begin position="61"/>
        <end position="65"/>
    </location>
</feature>
<dbReference type="PANTHER" id="PTHR12406:SF7">
    <property type="entry name" value="PATATIN-LIKE PHOSPHOLIPASE DOMAIN-CONTAINING PROTEIN 4"/>
    <property type="match status" value="1"/>
</dbReference>
<dbReference type="GO" id="GO:0055088">
    <property type="term" value="P:lipid homeostasis"/>
    <property type="evidence" value="ECO:0007669"/>
    <property type="project" value="TreeGrafter"/>
</dbReference>
<dbReference type="PROSITE" id="PS51635">
    <property type="entry name" value="PNPLA"/>
    <property type="match status" value="1"/>
</dbReference>
<feature type="active site" description="Nucleophile" evidence="2">
    <location>
        <position position="63"/>
    </location>
</feature>
<reference evidence="5 6" key="1">
    <citation type="journal article" date="2013" name="BMC Genomics">
        <title>Reconstruction of the lipid metabolism for the microalga Monoraphidium neglectum from its genome sequence reveals characteristics suitable for biofuel production.</title>
        <authorList>
            <person name="Bogen C."/>
            <person name="Al-Dilaimi A."/>
            <person name="Albersmeier A."/>
            <person name="Wichmann J."/>
            <person name="Grundmann M."/>
            <person name="Rupp O."/>
            <person name="Lauersen K.J."/>
            <person name="Blifernez-Klassen O."/>
            <person name="Kalinowski J."/>
            <person name="Goesmann A."/>
            <person name="Mussgnug J.H."/>
            <person name="Kruse O."/>
        </authorList>
    </citation>
    <scope>NUCLEOTIDE SEQUENCE [LARGE SCALE GENOMIC DNA]</scope>
    <source>
        <strain evidence="5 6">SAG 48.87</strain>
    </source>
</reference>
<sequence length="332" mass="34245">MSGLVTGFVANGTALSAFENGTLGLSFGGAGLLIAYYVGIVKVLQQLGIVVPGKQAPPVAGISSGALTAGVICSGMSADRFGDTVHDLMRRCREKQCAGRMDSTLKGILDAVLPTDAARRCKGNFFAGVTVLQDQGPRSLMTGASDGPGGRSDLISTLAASAYIPIWSGRSLFTRWRGMETADGSLSIAQPCPPAVEYCIRIASRAPDAPPTTIGDTVGAIARALAGLPAAAAGVLKPALPERPPKVAPWRLARMQAAGLDIAPGLAVSNSVFDSATWTELGLIPCDPDTCTWLEHLGRLDAMAWAETTGIAQAAARKLQVEKQNSTKAATG</sequence>
<dbReference type="Pfam" id="PF01734">
    <property type="entry name" value="Patatin"/>
    <property type="match status" value="1"/>
</dbReference>
<dbReference type="GO" id="GO:0019433">
    <property type="term" value="P:triglyceride catabolic process"/>
    <property type="evidence" value="ECO:0007669"/>
    <property type="project" value="TreeGrafter"/>
</dbReference>
<keyword evidence="2 3" id="KW-0442">Lipid degradation</keyword>
<keyword evidence="6" id="KW-1185">Reference proteome</keyword>
<dbReference type="RefSeq" id="XP_013893880.1">
    <property type="nucleotide sequence ID" value="XM_014038426.1"/>
</dbReference>
<dbReference type="Gene3D" id="3.40.1090.10">
    <property type="entry name" value="Cytosolic phospholipase A2 catalytic domain"/>
    <property type="match status" value="1"/>
</dbReference>
<organism evidence="5 6">
    <name type="scientific">Monoraphidium neglectum</name>
    <dbReference type="NCBI Taxonomy" id="145388"/>
    <lineage>
        <taxon>Eukaryota</taxon>
        <taxon>Viridiplantae</taxon>
        <taxon>Chlorophyta</taxon>
        <taxon>core chlorophytes</taxon>
        <taxon>Chlorophyceae</taxon>
        <taxon>CS clade</taxon>
        <taxon>Sphaeropleales</taxon>
        <taxon>Selenastraceae</taxon>
        <taxon>Monoraphidium</taxon>
    </lineage>
</organism>
<dbReference type="PANTHER" id="PTHR12406">
    <property type="entry name" value="CALCIUM-INDEPENDENT PHOSPHOLIPASE A2 IPLA2 -RELATED"/>
    <property type="match status" value="1"/>
</dbReference>
<feature type="domain" description="PNPLA" evidence="4">
    <location>
        <begin position="25"/>
        <end position="196"/>
    </location>
</feature>
<dbReference type="GO" id="GO:0004806">
    <property type="term" value="F:triacylglycerol lipase activity"/>
    <property type="evidence" value="ECO:0007669"/>
    <property type="project" value="TreeGrafter"/>
</dbReference>
<evidence type="ECO:0000256" key="1">
    <source>
        <dbReference type="ARBA" id="ARBA00023098"/>
    </source>
</evidence>
<comment type="caution">
    <text evidence="2">Lacks conserved residue(s) required for the propagation of feature annotation.</text>
</comment>
<feature type="active site" description="Proton acceptor" evidence="2">
    <location>
        <position position="183"/>
    </location>
</feature>
<keyword evidence="2 3" id="KW-0378">Hydrolase</keyword>
<gene>
    <name evidence="5" type="ORF">MNEG_13101</name>
</gene>
<accession>A0A0D2MIM7</accession>